<evidence type="ECO:0000256" key="1">
    <source>
        <dbReference type="PIRSR" id="PIRSR601310-1"/>
    </source>
</evidence>
<dbReference type="Proteomes" id="UP000027345">
    <property type="component" value="Unassembled WGS sequence"/>
</dbReference>
<dbReference type="PRINTS" id="PR00332">
    <property type="entry name" value="HISTRIAD"/>
</dbReference>
<feature type="short sequence motif" description="Histidine triad motif" evidence="2 3">
    <location>
        <begin position="110"/>
        <end position="114"/>
    </location>
</feature>
<evidence type="ECO:0000313" key="6">
    <source>
        <dbReference type="Proteomes" id="UP000027345"/>
    </source>
</evidence>
<feature type="domain" description="HIT" evidence="4">
    <location>
        <begin position="17"/>
        <end position="125"/>
    </location>
</feature>
<dbReference type="GO" id="GO:0003824">
    <property type="term" value="F:catalytic activity"/>
    <property type="evidence" value="ECO:0007669"/>
    <property type="project" value="InterPro"/>
</dbReference>
<proteinExistence type="predicted"/>
<reference evidence="5 6" key="1">
    <citation type="submission" date="2014-05" db="EMBL/GenBank/DDBJ databases">
        <title>Draft genome sequence of Amycolatopsis rifamycinica DSM 46095.</title>
        <authorList>
            <person name="Lal R."/>
            <person name="Saxena A."/>
            <person name="Kumari R."/>
            <person name="Mukherjee U."/>
            <person name="Singh P."/>
            <person name="Sangwan N."/>
            <person name="Mahato N.K."/>
        </authorList>
    </citation>
    <scope>NUCLEOTIDE SEQUENCE [LARGE SCALE GENOMIC DNA]</scope>
    <source>
        <strain evidence="5 6">DSM 46095</strain>
    </source>
</reference>
<protein>
    <submittedName>
        <fullName evidence="5">Histidine triad (HIT) protein</fullName>
    </submittedName>
</protein>
<dbReference type="InterPro" id="IPR011146">
    <property type="entry name" value="HIT-like"/>
</dbReference>
<dbReference type="SUPFAM" id="SSF54197">
    <property type="entry name" value="HIT-like"/>
    <property type="match status" value="1"/>
</dbReference>
<dbReference type="eggNOG" id="COG0537">
    <property type="taxonomic scope" value="Bacteria"/>
</dbReference>
<dbReference type="InterPro" id="IPR019808">
    <property type="entry name" value="Histidine_triad_CS"/>
</dbReference>
<sequence length="149" mass="16130">MAELRRMPATTSTGECVFCAIGSGQAPAAFVHEDDEFVAIVDLRPVTTGHLLVLPRAHHADLASLPAEAGARMFTIAQELAAALRRTDLRCEAINLFLADGKAAGQEIPHVHLHVIPRFAGDGFVLDADWRVRSREELTEVAAKVRAAR</sequence>
<dbReference type="PROSITE" id="PS51084">
    <property type="entry name" value="HIT_2"/>
    <property type="match status" value="1"/>
</dbReference>
<feature type="active site" description="Tele-AMP-histidine intermediate" evidence="1">
    <location>
        <position position="112"/>
    </location>
</feature>
<dbReference type="PROSITE" id="PS00892">
    <property type="entry name" value="HIT_1"/>
    <property type="match status" value="1"/>
</dbReference>
<dbReference type="InterPro" id="IPR036265">
    <property type="entry name" value="HIT-like_sf"/>
</dbReference>
<dbReference type="STRING" id="287986.DV20_10195"/>
<dbReference type="EMBL" id="JMQI01000021">
    <property type="protein sequence ID" value="KDN22276.1"/>
    <property type="molecule type" value="Genomic_DNA"/>
</dbReference>
<accession>A0A066U4A6</accession>
<evidence type="ECO:0000256" key="2">
    <source>
        <dbReference type="PIRSR" id="PIRSR601310-3"/>
    </source>
</evidence>
<dbReference type="OrthoDB" id="9784774at2"/>
<dbReference type="PANTHER" id="PTHR46648">
    <property type="entry name" value="HIT FAMILY PROTEIN 1"/>
    <property type="match status" value="1"/>
</dbReference>
<dbReference type="InterPro" id="IPR001310">
    <property type="entry name" value="Histidine_triad_HIT"/>
</dbReference>
<dbReference type="PANTHER" id="PTHR46648:SF1">
    <property type="entry name" value="ADENOSINE 5'-MONOPHOSPHORAMIDASE HNT1"/>
    <property type="match status" value="1"/>
</dbReference>
<comment type="caution">
    <text evidence="5">The sequence shown here is derived from an EMBL/GenBank/DDBJ whole genome shotgun (WGS) entry which is preliminary data.</text>
</comment>
<organism evidence="5 6">
    <name type="scientific">Amycolatopsis rifamycinica</name>
    <dbReference type="NCBI Taxonomy" id="287986"/>
    <lineage>
        <taxon>Bacteria</taxon>
        <taxon>Bacillati</taxon>
        <taxon>Actinomycetota</taxon>
        <taxon>Actinomycetes</taxon>
        <taxon>Pseudonocardiales</taxon>
        <taxon>Pseudonocardiaceae</taxon>
        <taxon>Amycolatopsis</taxon>
    </lineage>
</organism>
<evidence type="ECO:0000313" key="5">
    <source>
        <dbReference type="EMBL" id="KDN22276.1"/>
    </source>
</evidence>
<keyword evidence="6" id="KW-1185">Reference proteome</keyword>
<dbReference type="GO" id="GO:0009117">
    <property type="term" value="P:nucleotide metabolic process"/>
    <property type="evidence" value="ECO:0007669"/>
    <property type="project" value="TreeGrafter"/>
</dbReference>
<evidence type="ECO:0000259" key="4">
    <source>
        <dbReference type="PROSITE" id="PS51084"/>
    </source>
</evidence>
<evidence type="ECO:0000256" key="3">
    <source>
        <dbReference type="PROSITE-ProRule" id="PRU00464"/>
    </source>
</evidence>
<dbReference type="Pfam" id="PF01230">
    <property type="entry name" value="HIT"/>
    <property type="match status" value="1"/>
</dbReference>
<name>A0A066U4A6_9PSEU</name>
<dbReference type="Gene3D" id="3.30.428.10">
    <property type="entry name" value="HIT-like"/>
    <property type="match status" value="1"/>
</dbReference>
<dbReference type="RefSeq" id="WP_051735876.1">
    <property type="nucleotide sequence ID" value="NZ_JMQI01000021.1"/>
</dbReference>
<dbReference type="AlphaFoldDB" id="A0A066U4A6"/>
<gene>
    <name evidence="5" type="ORF">DV20_10195</name>
</gene>